<gene>
    <name evidence="3" type="ORF">WH95_02955</name>
</gene>
<accession>A0A0M2RCW8</accession>
<evidence type="ECO:0000256" key="1">
    <source>
        <dbReference type="ARBA" id="ARBA00023125"/>
    </source>
</evidence>
<dbReference type="RefSeq" id="WP_046502700.1">
    <property type="nucleotide sequence ID" value="NZ_LANI01000002.1"/>
</dbReference>
<dbReference type="Proteomes" id="UP000034491">
    <property type="component" value="Unassembled WGS sequence"/>
</dbReference>
<dbReference type="EMBL" id="LANI01000002">
    <property type="protein sequence ID" value="KKJ78284.1"/>
    <property type="molecule type" value="Genomic_DNA"/>
</dbReference>
<dbReference type="InterPro" id="IPR011051">
    <property type="entry name" value="RmlC_Cupin_sf"/>
</dbReference>
<evidence type="ECO:0000313" key="4">
    <source>
        <dbReference type="Proteomes" id="UP000034491"/>
    </source>
</evidence>
<protein>
    <recommendedName>
        <fullName evidence="2">HTH cro/C1-type domain-containing protein</fullName>
    </recommendedName>
</protein>
<dbReference type="GO" id="GO:0005829">
    <property type="term" value="C:cytosol"/>
    <property type="evidence" value="ECO:0007669"/>
    <property type="project" value="TreeGrafter"/>
</dbReference>
<keyword evidence="1" id="KW-0238">DNA-binding</keyword>
<dbReference type="PANTHER" id="PTHR46797">
    <property type="entry name" value="HTH-TYPE TRANSCRIPTIONAL REGULATOR"/>
    <property type="match status" value="1"/>
</dbReference>
<dbReference type="Gene3D" id="1.10.260.40">
    <property type="entry name" value="lambda repressor-like DNA-binding domains"/>
    <property type="match status" value="1"/>
</dbReference>
<dbReference type="OrthoDB" id="9814751at2"/>
<sequence length="208" mass="22951">MARPKVEILHKNNPQKPETDEEAITVGGQIRDLRKAKRMSVTTLAEKIGKSVGYVSQIERGISVVSIPILNKISAALEVSNSWFFHGEDVADPTEKSHIVRHNHRRRLSFTGSGMVEELMSPDLSGDVELIMGRFAPGSATGEEQISREKVEVSGHVIKGSVAVEIGDRTYELGLGDSFRINPGEPHKTYNNGVEEAEVLWILSPPHY</sequence>
<dbReference type="InterPro" id="IPR010982">
    <property type="entry name" value="Lambda_DNA-bd_dom_sf"/>
</dbReference>
<dbReference type="CDD" id="cd02209">
    <property type="entry name" value="cupin_XRE_C"/>
    <property type="match status" value="1"/>
</dbReference>
<comment type="caution">
    <text evidence="3">The sequence shown here is derived from an EMBL/GenBank/DDBJ whole genome shotgun (WGS) entry which is preliminary data.</text>
</comment>
<dbReference type="GO" id="GO:0003700">
    <property type="term" value="F:DNA-binding transcription factor activity"/>
    <property type="evidence" value="ECO:0007669"/>
    <property type="project" value="TreeGrafter"/>
</dbReference>
<dbReference type="CDD" id="cd00093">
    <property type="entry name" value="HTH_XRE"/>
    <property type="match status" value="1"/>
</dbReference>
<dbReference type="PANTHER" id="PTHR46797:SF2">
    <property type="entry name" value="TRANSCRIPTIONAL REGULATOR"/>
    <property type="match status" value="1"/>
</dbReference>
<organism evidence="3 4">
    <name type="scientific">Kiloniella litopenaei</name>
    <dbReference type="NCBI Taxonomy" id="1549748"/>
    <lineage>
        <taxon>Bacteria</taxon>
        <taxon>Pseudomonadati</taxon>
        <taxon>Pseudomonadota</taxon>
        <taxon>Alphaproteobacteria</taxon>
        <taxon>Rhodospirillales</taxon>
        <taxon>Kiloniellaceae</taxon>
        <taxon>Kiloniella</taxon>
    </lineage>
</organism>
<dbReference type="Pfam" id="PF01381">
    <property type="entry name" value="HTH_3"/>
    <property type="match status" value="1"/>
</dbReference>
<dbReference type="GO" id="GO:0003677">
    <property type="term" value="F:DNA binding"/>
    <property type="evidence" value="ECO:0007669"/>
    <property type="project" value="UniProtKB-KW"/>
</dbReference>
<dbReference type="STRING" id="1549748.WH95_02955"/>
<dbReference type="InterPro" id="IPR014710">
    <property type="entry name" value="RmlC-like_jellyroll"/>
</dbReference>
<name>A0A0M2RCW8_9PROT</name>
<dbReference type="Gene3D" id="2.60.120.10">
    <property type="entry name" value="Jelly Rolls"/>
    <property type="match status" value="1"/>
</dbReference>
<dbReference type="SUPFAM" id="SSF47413">
    <property type="entry name" value="lambda repressor-like DNA-binding domains"/>
    <property type="match status" value="1"/>
</dbReference>
<dbReference type="SUPFAM" id="SSF51182">
    <property type="entry name" value="RmlC-like cupins"/>
    <property type="match status" value="1"/>
</dbReference>
<proteinExistence type="predicted"/>
<dbReference type="InterPro" id="IPR013096">
    <property type="entry name" value="Cupin_2"/>
</dbReference>
<reference evidence="3 4" key="1">
    <citation type="submission" date="2015-03" db="EMBL/GenBank/DDBJ databases">
        <title>Genome sequence of Kiloniella sp. P1-1, isolated from the gut microflora of Pacific white shrimp, Penaeus vannamei.</title>
        <authorList>
            <person name="Shao Z."/>
            <person name="Wang L."/>
            <person name="Li X."/>
        </authorList>
    </citation>
    <scope>NUCLEOTIDE SEQUENCE [LARGE SCALE GENOMIC DNA]</scope>
    <source>
        <strain evidence="3 4">P1-1</strain>
    </source>
</reference>
<dbReference type="PROSITE" id="PS50943">
    <property type="entry name" value="HTH_CROC1"/>
    <property type="match status" value="1"/>
</dbReference>
<dbReference type="SMART" id="SM00530">
    <property type="entry name" value="HTH_XRE"/>
    <property type="match status" value="1"/>
</dbReference>
<dbReference type="InterPro" id="IPR050807">
    <property type="entry name" value="TransReg_Diox_bact_type"/>
</dbReference>
<dbReference type="AlphaFoldDB" id="A0A0M2RCW8"/>
<dbReference type="InterPro" id="IPR001387">
    <property type="entry name" value="Cro/C1-type_HTH"/>
</dbReference>
<evidence type="ECO:0000259" key="2">
    <source>
        <dbReference type="PROSITE" id="PS50943"/>
    </source>
</evidence>
<evidence type="ECO:0000313" key="3">
    <source>
        <dbReference type="EMBL" id="KKJ78284.1"/>
    </source>
</evidence>
<feature type="domain" description="HTH cro/C1-type" evidence="2">
    <location>
        <begin position="30"/>
        <end position="84"/>
    </location>
</feature>
<keyword evidence="4" id="KW-1185">Reference proteome</keyword>
<dbReference type="Pfam" id="PF07883">
    <property type="entry name" value="Cupin_2"/>
    <property type="match status" value="1"/>
</dbReference>